<protein>
    <submittedName>
        <fullName evidence="2">Glyoxalase</fullName>
    </submittedName>
</protein>
<dbReference type="eggNOG" id="COG2514">
    <property type="taxonomic scope" value="Bacteria"/>
</dbReference>
<evidence type="ECO:0000313" key="3">
    <source>
        <dbReference type="Proteomes" id="UP000027778"/>
    </source>
</evidence>
<dbReference type="AlphaFoldDB" id="A0A073KIF5"/>
<name>A0A073KIF5_9BACI</name>
<dbReference type="EMBL" id="JOTM01000001">
    <property type="protein sequence ID" value="KEK26286.1"/>
    <property type="molecule type" value="Genomic_DNA"/>
</dbReference>
<dbReference type="SUPFAM" id="SSF54593">
    <property type="entry name" value="Glyoxalase/Bleomycin resistance protein/Dihydroxybiphenyl dioxygenase"/>
    <property type="match status" value="2"/>
</dbReference>
<dbReference type="PROSITE" id="PS51819">
    <property type="entry name" value="VOC"/>
    <property type="match status" value="2"/>
</dbReference>
<dbReference type="PANTHER" id="PTHR43279">
    <property type="entry name" value="CATECHOL-2,3-DIOXYGENASE"/>
    <property type="match status" value="1"/>
</dbReference>
<dbReference type="Pfam" id="PF00903">
    <property type="entry name" value="Glyoxalase"/>
    <property type="match status" value="1"/>
</dbReference>
<dbReference type="Gene3D" id="3.10.180.10">
    <property type="entry name" value="2,3-Dihydroxybiphenyl 1,2-Dioxygenase, domain 1"/>
    <property type="match status" value="2"/>
</dbReference>
<comment type="caution">
    <text evidence="2">The sequence shown here is derived from an EMBL/GenBank/DDBJ whole genome shotgun (WGS) entry which is preliminary data.</text>
</comment>
<dbReference type="InterPro" id="IPR004360">
    <property type="entry name" value="Glyas_Fos-R_dOase_dom"/>
</dbReference>
<keyword evidence="3" id="KW-1185">Reference proteome</keyword>
<feature type="domain" description="VOC" evidence="1">
    <location>
        <begin position="167"/>
        <end position="282"/>
    </location>
</feature>
<dbReference type="InterPro" id="IPR037523">
    <property type="entry name" value="VOC_core"/>
</dbReference>
<reference evidence="2 3" key="1">
    <citation type="submission" date="2014-06" db="EMBL/GenBank/DDBJ databases">
        <title>Draft genome sequence of Bacillus gaemokensis JCM 15801 (MCCC 1A00707).</title>
        <authorList>
            <person name="Lai Q."/>
            <person name="Liu Y."/>
            <person name="Shao Z."/>
        </authorList>
    </citation>
    <scope>NUCLEOTIDE SEQUENCE [LARGE SCALE GENOMIC DNA]</scope>
    <source>
        <strain evidence="2 3">JCM 15801</strain>
    </source>
</reference>
<proteinExistence type="predicted"/>
<dbReference type="CDD" id="cd16359">
    <property type="entry name" value="VOC_BsCatE_like_C"/>
    <property type="match status" value="1"/>
</dbReference>
<dbReference type="InterPro" id="IPR029068">
    <property type="entry name" value="Glyas_Bleomycin-R_OHBP_Dase"/>
</dbReference>
<sequence length="285" mass="31910">MSFQLHPSTTLGVVHLHVSNVKTSLAFYTDVLRLNVIQEEGTIVTLGNENNEPLLIIEEKEEVLPKQRSRTGLYHYAILLPSRQDLANILRHLVEKVYPLHGGADHYFSEAIYLSDPDGNGIEIYHDRQREVWRDEKGELPFVSNPLDGEGLLQQGSTWSGFPSGTVMGHVHFHVADLEEARRFYVDGLGFEVTIPARNGALFVSAGGYHHHIGLNTWQGEGVPPQMPNSVGLKYFTIVLADEKQKEQVCESLKYIGKAATYKDGILQVEDPFGHCIHFIIKGEA</sequence>
<dbReference type="PANTHER" id="PTHR43279:SF1">
    <property type="entry name" value="CATECHOL-2,3-DIOXYGENASE"/>
    <property type="match status" value="1"/>
</dbReference>
<accession>A0A073KIF5</accession>
<evidence type="ECO:0000259" key="1">
    <source>
        <dbReference type="PROSITE" id="PS51819"/>
    </source>
</evidence>
<dbReference type="OrthoDB" id="9792626at2"/>
<organism evidence="2 3">
    <name type="scientific">Bacillus gaemokensis</name>
    <dbReference type="NCBI Taxonomy" id="574375"/>
    <lineage>
        <taxon>Bacteria</taxon>
        <taxon>Bacillati</taxon>
        <taxon>Bacillota</taxon>
        <taxon>Bacilli</taxon>
        <taxon>Bacillales</taxon>
        <taxon>Bacillaceae</taxon>
        <taxon>Bacillus</taxon>
        <taxon>Bacillus cereus group</taxon>
    </lineage>
</organism>
<dbReference type="STRING" id="574375.AZF08_03395"/>
<gene>
    <name evidence="2" type="ORF">BAGA_03345</name>
</gene>
<dbReference type="RefSeq" id="WP_033672649.1">
    <property type="nucleotide sequence ID" value="NZ_JOTM01000001.1"/>
</dbReference>
<evidence type="ECO:0000313" key="2">
    <source>
        <dbReference type="EMBL" id="KEK26286.1"/>
    </source>
</evidence>
<dbReference type="Proteomes" id="UP000027778">
    <property type="component" value="Unassembled WGS sequence"/>
</dbReference>
<feature type="domain" description="VOC" evidence="1">
    <location>
        <begin position="10"/>
        <end position="127"/>
    </location>
</feature>